<keyword evidence="1" id="KW-0479">Metal-binding</keyword>
<keyword evidence="11" id="KW-1185">Reference proteome</keyword>
<feature type="region of interest" description="Disordered" evidence="7">
    <location>
        <begin position="934"/>
        <end position="971"/>
    </location>
</feature>
<evidence type="ECO:0000313" key="10">
    <source>
        <dbReference type="EMBL" id="GFG32352.1"/>
    </source>
</evidence>
<dbReference type="SUPFAM" id="SSF57903">
    <property type="entry name" value="FYVE/PHD zinc finger"/>
    <property type="match status" value="2"/>
</dbReference>
<feature type="non-terminal residue" evidence="10">
    <location>
        <position position="1"/>
    </location>
</feature>
<evidence type="ECO:0000313" key="11">
    <source>
        <dbReference type="Proteomes" id="UP000502823"/>
    </source>
</evidence>
<evidence type="ECO:0000256" key="1">
    <source>
        <dbReference type="ARBA" id="ARBA00022723"/>
    </source>
</evidence>
<dbReference type="InterPro" id="IPR001965">
    <property type="entry name" value="Znf_PHD"/>
</dbReference>
<dbReference type="Pfam" id="PF00439">
    <property type="entry name" value="Bromodomain"/>
    <property type="match status" value="1"/>
</dbReference>
<evidence type="ECO:0000256" key="2">
    <source>
        <dbReference type="ARBA" id="ARBA00022771"/>
    </source>
</evidence>
<evidence type="ECO:0000256" key="4">
    <source>
        <dbReference type="ARBA" id="ARBA00023117"/>
    </source>
</evidence>
<dbReference type="InterPro" id="IPR011011">
    <property type="entry name" value="Znf_FYVE_PHD"/>
</dbReference>
<feature type="compositionally biased region" description="Low complexity" evidence="7">
    <location>
        <begin position="21"/>
        <end position="31"/>
    </location>
</feature>
<dbReference type="GO" id="GO:0000978">
    <property type="term" value="F:RNA polymerase II cis-regulatory region sequence-specific DNA binding"/>
    <property type="evidence" value="ECO:0007669"/>
    <property type="project" value="TreeGrafter"/>
</dbReference>
<proteinExistence type="predicted"/>
<feature type="domain" description="PHD-type" evidence="9">
    <location>
        <begin position="1041"/>
        <end position="1092"/>
    </location>
</feature>
<evidence type="ECO:0000256" key="3">
    <source>
        <dbReference type="ARBA" id="ARBA00022833"/>
    </source>
</evidence>
<organism evidence="10 11">
    <name type="scientific">Coptotermes formosanus</name>
    <name type="common">Formosan subterranean termite</name>
    <dbReference type="NCBI Taxonomy" id="36987"/>
    <lineage>
        <taxon>Eukaryota</taxon>
        <taxon>Metazoa</taxon>
        <taxon>Ecdysozoa</taxon>
        <taxon>Arthropoda</taxon>
        <taxon>Hexapoda</taxon>
        <taxon>Insecta</taxon>
        <taxon>Pterygota</taxon>
        <taxon>Neoptera</taxon>
        <taxon>Polyneoptera</taxon>
        <taxon>Dictyoptera</taxon>
        <taxon>Blattodea</taxon>
        <taxon>Blattoidea</taxon>
        <taxon>Termitoidae</taxon>
        <taxon>Rhinotermitidae</taxon>
        <taxon>Coptotermes</taxon>
    </lineage>
</organism>
<dbReference type="SUPFAM" id="SSF47370">
    <property type="entry name" value="Bromodomain"/>
    <property type="match status" value="1"/>
</dbReference>
<dbReference type="InterPro" id="IPR036427">
    <property type="entry name" value="Bromodomain-like_sf"/>
</dbReference>
<dbReference type="OrthoDB" id="784962at2759"/>
<dbReference type="PROSITE" id="PS00633">
    <property type="entry name" value="BROMODOMAIN_1"/>
    <property type="match status" value="1"/>
</dbReference>
<keyword evidence="3" id="KW-0862">Zinc</keyword>
<feature type="compositionally biased region" description="Low complexity" evidence="7">
    <location>
        <begin position="627"/>
        <end position="658"/>
    </location>
</feature>
<dbReference type="InParanoid" id="A0A6L2PMJ9"/>
<feature type="compositionally biased region" description="Pro residues" evidence="7">
    <location>
        <begin position="519"/>
        <end position="528"/>
    </location>
</feature>
<protein>
    <submittedName>
        <fullName evidence="10">Uncharacterized protein</fullName>
    </submittedName>
</protein>
<evidence type="ECO:0000259" key="9">
    <source>
        <dbReference type="PROSITE" id="PS50016"/>
    </source>
</evidence>
<feature type="compositionally biased region" description="Basic and acidic residues" evidence="7">
    <location>
        <begin position="830"/>
        <end position="863"/>
    </location>
</feature>
<dbReference type="Proteomes" id="UP000502823">
    <property type="component" value="Unassembled WGS sequence"/>
</dbReference>
<dbReference type="InterPro" id="IPR019787">
    <property type="entry name" value="Znf_PHD-finger"/>
</dbReference>
<dbReference type="Gene3D" id="3.30.40.10">
    <property type="entry name" value="Zinc/RING finger domain, C3HC4 (zinc finger)"/>
    <property type="match status" value="2"/>
</dbReference>
<feature type="region of interest" description="Disordered" evidence="7">
    <location>
        <begin position="486"/>
        <end position="532"/>
    </location>
</feature>
<dbReference type="SMART" id="SM00297">
    <property type="entry name" value="BROMO"/>
    <property type="match status" value="1"/>
</dbReference>
<accession>A0A6L2PMJ9</accession>
<dbReference type="InterPro" id="IPR038028">
    <property type="entry name" value="BPTF"/>
</dbReference>
<dbReference type="PROSITE" id="PS50016">
    <property type="entry name" value="ZF_PHD_2"/>
    <property type="match status" value="1"/>
</dbReference>
<dbReference type="InterPro" id="IPR018359">
    <property type="entry name" value="Bromodomain_CS"/>
</dbReference>
<feature type="compositionally biased region" description="Basic and acidic residues" evidence="7">
    <location>
        <begin position="876"/>
        <end position="886"/>
    </location>
</feature>
<dbReference type="PROSITE" id="PS50014">
    <property type="entry name" value="BROMODOMAIN_2"/>
    <property type="match status" value="1"/>
</dbReference>
<gene>
    <name evidence="10" type="ORF">Cfor_10996</name>
</gene>
<dbReference type="EMBL" id="BLKM01000362">
    <property type="protein sequence ID" value="GFG32352.1"/>
    <property type="molecule type" value="Genomic_DNA"/>
</dbReference>
<sequence>LEKTNAQVVTRSRSGSIAPKTGSDAGTTAAGVGTTGKLEIVSGKATPEEIKEKMEQQLKMQRAAHQQKRALETLKMPSGQVLKVVPTTQQGTDGTLKMVTKVAIPPSPSTHSTGGKTALTSLLTSTTNSASGKTFLGTRRIFMTKGADGTTRVVTGPTSILPKTAGQQGQSLIKIQAPVTAAPTSQQRVQILKGPDGKLQVRGLMPGQQLVHMPDGKLHVLNTAQVQAAPVQQAAGNRVLAPGTKGNVIRNATAGAGPAQQSAAVKSNATPAKQIAIAAAPAATTQQKGATDSPQSPTKSPQQHVMIRQQVVQKVAAQPGTVVVSGGQVFTPGQIVVSGNQVVGTPTQVMTTGGQLLSTGQLVVSGSNLAAQLASGKAQLATIGGQQVLIRTVTPGTNAVVVSAGTTVPALTSTSASSGTAVAATSGNLLVKTVTTPASLAQQQAVQVPVKSLKSPVGVTSSSASSNAKTQQTTVTAQNTTVIQQPVTQVQTPSPAVQTAPSTTPSTVEALSQQQVTPSSPPASVPMPPEEKPVGAEQATLEEQLLAGQPPGTVIKCVTAQVIQTAQGPRIVLQGLHGAEFTPQQLAVVQQQVKQQLLKAQATTGKQGVLGPTKIYLAVQPPPTPVQQPAVASTAAVTSPTTAPAPVTAQSPTKSQPKVVVQQVAQPDTPQIGVAAASSPPAATGGPVPQRQVLVNGQQQQQQQAGDEQVVSPVSTAVEPATVTTTSTAGTGDLLGITPGTPSASNKFVLTPEYIQHTIKNALKEENLNPEIEEKLLELQRYQERQMKQEKTEVLPQPQVATSVTAKVPAKKRPSPTASQVVNQQQGVSVKDDWESTPKRKAPKLDTKDAKPLRDEHSSEEKPTTGTVASRSRTSKWRESQEERRRQQVQTKLQVLLFRHKELLKKDMIKKRALLEKELQIEIQKDLSTELAARTKAERNKQDEVRTGSGKRKSAPVSATTISPPSASRGASNHVWQRATVVIVDWFMGHKHKNHNKWFYVGCDLCNNWFHGECVGITEEMSKSLTEFVCTECRHARDTQELYCLCKQPYDESQFYICCDRCQDWFHGRCVGILQSEADNIDEYICPNCQRNSSINFANMKNLNSKDFEGLRKLIKQLQTHKSAWPFMEPVDPNEAPDYYKVIKEPMDLQTIELRITERSYKKLSEFIGDMTKIFDNCRYYNPRESPFFKCAESLEAYFVQKIKCLRDKLVENK</sequence>
<dbReference type="InterPro" id="IPR013083">
    <property type="entry name" value="Znf_RING/FYVE/PHD"/>
</dbReference>
<feature type="region of interest" description="Disordered" evidence="7">
    <location>
        <begin position="1"/>
        <end position="31"/>
    </location>
</feature>
<name>A0A6L2PMJ9_COPFO</name>
<evidence type="ECO:0000256" key="7">
    <source>
        <dbReference type="SAM" id="MobiDB-lite"/>
    </source>
</evidence>
<dbReference type="GO" id="GO:0008270">
    <property type="term" value="F:zinc ion binding"/>
    <property type="evidence" value="ECO:0007669"/>
    <property type="project" value="UniProtKB-KW"/>
</dbReference>
<keyword evidence="2 6" id="KW-0863">Zinc-finger</keyword>
<feature type="compositionally biased region" description="Low complexity" evidence="7">
    <location>
        <begin position="819"/>
        <end position="829"/>
    </location>
</feature>
<dbReference type="PANTHER" id="PTHR45975:SF2">
    <property type="entry name" value="NUCLEOSOME-REMODELING FACTOR SUBUNIT BPTF"/>
    <property type="match status" value="1"/>
</dbReference>
<feature type="domain" description="Bromo" evidence="8">
    <location>
        <begin position="1119"/>
        <end position="1189"/>
    </location>
</feature>
<feature type="compositionally biased region" description="Polar residues" evidence="7">
    <location>
        <begin position="957"/>
        <end position="971"/>
    </location>
</feature>
<dbReference type="AlphaFoldDB" id="A0A6L2PMJ9"/>
<feature type="compositionally biased region" description="Basic and acidic residues" evidence="7">
    <location>
        <begin position="934"/>
        <end position="946"/>
    </location>
</feature>
<dbReference type="CDD" id="cd15560">
    <property type="entry name" value="PHD2_3_BPTF"/>
    <property type="match status" value="1"/>
</dbReference>
<keyword evidence="4 5" id="KW-0103">Bromodomain</keyword>
<dbReference type="Pfam" id="PF00628">
    <property type="entry name" value="PHD"/>
    <property type="match status" value="2"/>
</dbReference>
<dbReference type="PRINTS" id="PR00503">
    <property type="entry name" value="BROMODOMAIN"/>
</dbReference>
<evidence type="ECO:0000256" key="5">
    <source>
        <dbReference type="PROSITE-ProRule" id="PRU00035"/>
    </source>
</evidence>
<feature type="compositionally biased region" description="Polar residues" evidence="7">
    <location>
        <begin position="289"/>
        <end position="303"/>
    </location>
</feature>
<reference evidence="11" key="1">
    <citation type="submission" date="2020-01" db="EMBL/GenBank/DDBJ databases">
        <title>Draft genome sequence of the Termite Coptotermes fromosanus.</title>
        <authorList>
            <person name="Itakura S."/>
            <person name="Yosikawa Y."/>
            <person name="Umezawa K."/>
        </authorList>
    </citation>
    <scope>NUCLEOTIDE SEQUENCE [LARGE SCALE GENOMIC DNA]</scope>
</reference>
<feature type="region of interest" description="Disordered" evidence="7">
    <location>
        <begin position="788"/>
        <end position="889"/>
    </location>
</feature>
<feature type="compositionally biased region" description="Polar residues" evidence="7">
    <location>
        <begin position="1"/>
        <end position="15"/>
    </location>
</feature>
<comment type="caution">
    <text evidence="10">The sequence shown here is derived from an EMBL/GenBank/DDBJ whole genome shotgun (WGS) entry which is preliminary data.</text>
</comment>
<dbReference type="CDD" id="cd05509">
    <property type="entry name" value="Bromo_gcn5_like"/>
    <property type="match status" value="1"/>
</dbReference>
<dbReference type="GO" id="GO:0016589">
    <property type="term" value="C:NURF complex"/>
    <property type="evidence" value="ECO:0007669"/>
    <property type="project" value="InterPro"/>
</dbReference>
<feature type="region of interest" description="Disordered" evidence="7">
    <location>
        <begin position="280"/>
        <end position="303"/>
    </location>
</feature>
<feature type="compositionally biased region" description="Low complexity" evidence="7">
    <location>
        <begin position="486"/>
        <end position="499"/>
    </location>
</feature>
<evidence type="ECO:0000256" key="6">
    <source>
        <dbReference type="PROSITE-ProRule" id="PRU00146"/>
    </source>
</evidence>
<feature type="region of interest" description="Disordered" evidence="7">
    <location>
        <begin position="624"/>
        <end position="658"/>
    </location>
</feature>
<dbReference type="SMART" id="SM00249">
    <property type="entry name" value="PHD"/>
    <property type="match status" value="2"/>
</dbReference>
<evidence type="ECO:0000259" key="8">
    <source>
        <dbReference type="PROSITE" id="PS50014"/>
    </source>
</evidence>
<dbReference type="GO" id="GO:0006357">
    <property type="term" value="P:regulation of transcription by RNA polymerase II"/>
    <property type="evidence" value="ECO:0007669"/>
    <property type="project" value="InterPro"/>
</dbReference>
<dbReference type="InterPro" id="IPR001487">
    <property type="entry name" value="Bromodomain"/>
</dbReference>
<dbReference type="PANTHER" id="PTHR45975">
    <property type="entry name" value="NUCLEOSOME-REMODELING FACTOR SUBUNIT BPTF"/>
    <property type="match status" value="1"/>
</dbReference>
<dbReference type="Gene3D" id="1.20.920.10">
    <property type="entry name" value="Bromodomain-like"/>
    <property type="match status" value="1"/>
</dbReference>
<feature type="compositionally biased region" description="Polar residues" evidence="7">
    <location>
        <begin position="500"/>
        <end position="511"/>
    </location>
</feature>
<dbReference type="FunFam" id="3.30.40.10:FF:000048">
    <property type="entry name" value="nucleosome-remodeling factor subunit BPTF isoform X1"/>
    <property type="match status" value="1"/>
</dbReference>